<keyword evidence="2 5" id="KW-0472">Membrane</keyword>
<dbReference type="GeneTree" id="ENSGT01150000286924"/>
<feature type="domain" description="Ig-like" evidence="6">
    <location>
        <begin position="471"/>
        <end position="554"/>
    </location>
</feature>
<dbReference type="InterPro" id="IPR007110">
    <property type="entry name" value="Ig-like_dom"/>
</dbReference>
<feature type="domain" description="Ig-like" evidence="6">
    <location>
        <begin position="116"/>
        <end position="199"/>
    </location>
</feature>
<accession>A0A8D0HM40</accession>
<evidence type="ECO:0000256" key="5">
    <source>
        <dbReference type="SAM" id="Phobius"/>
    </source>
</evidence>
<keyword evidence="3" id="KW-1015">Disulfide bond</keyword>
<dbReference type="GO" id="GO:0030888">
    <property type="term" value="P:regulation of B cell proliferation"/>
    <property type="evidence" value="ECO:0007669"/>
    <property type="project" value="TreeGrafter"/>
</dbReference>
<dbReference type="GO" id="GO:0042609">
    <property type="term" value="F:CD4 receptor binding"/>
    <property type="evidence" value="ECO:0007669"/>
    <property type="project" value="TreeGrafter"/>
</dbReference>
<dbReference type="Ensembl" id="ENSSPUT00000024383.1">
    <property type="protein sequence ID" value="ENSSPUP00000022871.1"/>
    <property type="gene ID" value="ENSSPUG00000017557.1"/>
</dbReference>
<dbReference type="InterPro" id="IPR003598">
    <property type="entry name" value="Ig_sub2"/>
</dbReference>
<evidence type="ECO:0000256" key="4">
    <source>
        <dbReference type="SAM" id="MobiDB-lite"/>
    </source>
</evidence>
<feature type="region of interest" description="Disordered" evidence="4">
    <location>
        <begin position="722"/>
        <end position="747"/>
    </location>
</feature>
<dbReference type="OMA" id="DWNNQDL"/>
<reference evidence="7" key="2">
    <citation type="submission" date="2025-09" db="UniProtKB">
        <authorList>
            <consortium name="Ensembl"/>
        </authorList>
    </citation>
    <scope>IDENTIFICATION</scope>
</reference>
<dbReference type="GO" id="GO:0070062">
    <property type="term" value="C:extracellular exosome"/>
    <property type="evidence" value="ECO:0007669"/>
    <property type="project" value="TreeGrafter"/>
</dbReference>
<sequence>MINEHFIRFPDAESPPTPQIRVPQKIQESRSASVTCSVPYHCPDYPVNLTWHGLGETPTTSNDNRKLDTSGVETWSVLQFTPTWNDHGKNLTCQLSSQNGMESSQSSVVLDVKYAPKGVQLSVTPNTTVEEGEKLLLECVIESSNPPVSEYRWYKNMQLIYEWQDQSVTFEAHGDEHSGSYHCEAGNGIGGLSSSKTLMIDVHYAPKETKVDMPLEPIREGSTVVLRCRARANPPVSHYMWDKAGQHEPLSAQQELRFGKILPNNSGSYRCKAQNPIGTSESSTISLDVQYAPKDVELSTGNRQPVRDRDTVTLTCSVGRSNPGVTGFVWYKDNNHWYENAKVNLLRFLATSEKAGKYQCVARNTIGSTRSSPITVDVQYAPRKVTVVLEPAGLIREGNAVTLSCRVGEANPKVSDYTWYKAERILDNAKTSVLSLRNVASADSGSYHCAARNSLDTAHSSPTELDVQYGPRHLRVLIHPPGQIIETMTVLLVCEADANPTAELYEWYRKEGMERLAGGRTLTLESIEVEESGEYFCSASNSVSGGKSQPFTVTVHYSNATLLKQGAMGLGTGILFLLLLGLLFFAAKRWKKRTITYMDKAPVVRKRGSFFVKKKPRREEPYSNMVNEDPRPFRSLGYLNEGSDTSVSYATLQFPPRFSEEPAPSARLPRNNQKQIVLESQDEAVIYSVVKKPRQPHKGQTKNDYENVVPGEEELHYSSLVNLAPRPHTPGPDREPEGSVEYAALKL</sequence>
<proteinExistence type="predicted"/>
<dbReference type="Gene3D" id="2.60.40.10">
    <property type="entry name" value="Immunoglobulins"/>
    <property type="match status" value="6"/>
</dbReference>
<dbReference type="InterPro" id="IPR036179">
    <property type="entry name" value="Ig-like_dom_sf"/>
</dbReference>
<organism evidence="7 8">
    <name type="scientific">Sphenodon punctatus</name>
    <name type="common">Tuatara</name>
    <name type="synonym">Hatteria punctata</name>
    <dbReference type="NCBI Taxonomy" id="8508"/>
    <lineage>
        <taxon>Eukaryota</taxon>
        <taxon>Metazoa</taxon>
        <taxon>Chordata</taxon>
        <taxon>Craniata</taxon>
        <taxon>Vertebrata</taxon>
        <taxon>Euteleostomi</taxon>
        <taxon>Lepidosauria</taxon>
        <taxon>Sphenodontia</taxon>
        <taxon>Sphenodontidae</taxon>
        <taxon>Sphenodon</taxon>
    </lineage>
</organism>
<dbReference type="GO" id="GO:0019903">
    <property type="term" value="F:protein phosphatase binding"/>
    <property type="evidence" value="ECO:0007669"/>
    <property type="project" value="TreeGrafter"/>
</dbReference>
<keyword evidence="5" id="KW-0812">Transmembrane</keyword>
<protein>
    <recommendedName>
        <fullName evidence="6">Ig-like domain-containing protein</fullName>
    </recommendedName>
</protein>
<dbReference type="PANTHER" id="PTHR46958:SF1">
    <property type="entry name" value="B-CELL RECEPTOR CD22"/>
    <property type="match status" value="1"/>
</dbReference>
<dbReference type="GO" id="GO:0005769">
    <property type="term" value="C:early endosome"/>
    <property type="evidence" value="ECO:0007669"/>
    <property type="project" value="TreeGrafter"/>
</dbReference>
<dbReference type="GO" id="GO:0055037">
    <property type="term" value="C:recycling endosome"/>
    <property type="evidence" value="ECO:0007669"/>
    <property type="project" value="TreeGrafter"/>
</dbReference>
<dbReference type="AlphaFoldDB" id="A0A8D0HM40"/>
<keyword evidence="8" id="KW-1185">Reference proteome</keyword>
<dbReference type="PROSITE" id="PS50835">
    <property type="entry name" value="IG_LIKE"/>
    <property type="match status" value="6"/>
</dbReference>
<dbReference type="InterPro" id="IPR003599">
    <property type="entry name" value="Ig_sub"/>
</dbReference>
<dbReference type="Pfam" id="PF13895">
    <property type="entry name" value="Ig_2"/>
    <property type="match status" value="4"/>
</dbReference>
<reference evidence="7" key="1">
    <citation type="submission" date="2025-08" db="UniProtKB">
        <authorList>
            <consortium name="Ensembl"/>
        </authorList>
    </citation>
    <scope>IDENTIFICATION</scope>
</reference>
<evidence type="ECO:0000313" key="8">
    <source>
        <dbReference type="Proteomes" id="UP000694392"/>
    </source>
</evidence>
<dbReference type="SUPFAM" id="SSF48726">
    <property type="entry name" value="Immunoglobulin"/>
    <property type="match status" value="6"/>
</dbReference>
<evidence type="ECO:0000313" key="7">
    <source>
        <dbReference type="Ensembl" id="ENSSPUP00000022871.1"/>
    </source>
</evidence>
<dbReference type="SMART" id="SM00408">
    <property type="entry name" value="IGc2"/>
    <property type="match status" value="5"/>
</dbReference>
<dbReference type="Pfam" id="PF08205">
    <property type="entry name" value="C2-set_2"/>
    <property type="match status" value="1"/>
</dbReference>
<feature type="domain" description="Ig-like" evidence="6">
    <location>
        <begin position="382"/>
        <end position="466"/>
    </location>
</feature>
<dbReference type="Proteomes" id="UP000694392">
    <property type="component" value="Unplaced"/>
</dbReference>
<dbReference type="InterPro" id="IPR013783">
    <property type="entry name" value="Ig-like_fold"/>
</dbReference>
<dbReference type="GO" id="GO:0009897">
    <property type="term" value="C:external side of plasma membrane"/>
    <property type="evidence" value="ECO:0007669"/>
    <property type="project" value="TreeGrafter"/>
</dbReference>
<evidence type="ECO:0000256" key="2">
    <source>
        <dbReference type="ARBA" id="ARBA00023136"/>
    </source>
</evidence>
<dbReference type="GO" id="GO:0033691">
    <property type="term" value="F:sialic acid binding"/>
    <property type="evidence" value="ECO:0007669"/>
    <property type="project" value="TreeGrafter"/>
</dbReference>
<feature type="transmembrane region" description="Helical" evidence="5">
    <location>
        <begin position="567"/>
        <end position="587"/>
    </location>
</feature>
<dbReference type="PANTHER" id="PTHR46958">
    <property type="entry name" value="B-CELL RECEPTOR CD22"/>
    <property type="match status" value="1"/>
</dbReference>
<dbReference type="SMART" id="SM00409">
    <property type="entry name" value="IG"/>
    <property type="match status" value="6"/>
</dbReference>
<dbReference type="InterPro" id="IPR013162">
    <property type="entry name" value="CD80_C2-set"/>
</dbReference>
<evidence type="ECO:0000259" key="6">
    <source>
        <dbReference type="PROSITE" id="PS50835"/>
    </source>
</evidence>
<dbReference type="GO" id="GO:0050859">
    <property type="term" value="P:negative regulation of B cell receptor signaling pathway"/>
    <property type="evidence" value="ECO:0007669"/>
    <property type="project" value="TreeGrafter"/>
</dbReference>
<comment type="subcellular location">
    <subcellularLocation>
        <location evidence="1">Membrane</location>
        <topology evidence="1">Single-pass membrane protein</topology>
    </subcellularLocation>
</comment>
<name>A0A8D0HM40_SPHPU</name>
<feature type="domain" description="Ig-like" evidence="6">
    <location>
        <begin position="206"/>
        <end position="286"/>
    </location>
</feature>
<dbReference type="Pfam" id="PF13927">
    <property type="entry name" value="Ig_3"/>
    <property type="match status" value="1"/>
</dbReference>
<evidence type="ECO:0000256" key="3">
    <source>
        <dbReference type="ARBA" id="ARBA00023157"/>
    </source>
</evidence>
<feature type="domain" description="Ig-like" evidence="6">
    <location>
        <begin position="18"/>
        <end position="109"/>
    </location>
</feature>
<dbReference type="GO" id="GO:0042113">
    <property type="term" value="P:B cell activation"/>
    <property type="evidence" value="ECO:0007669"/>
    <property type="project" value="TreeGrafter"/>
</dbReference>
<feature type="domain" description="Ig-like" evidence="6">
    <location>
        <begin position="293"/>
        <end position="375"/>
    </location>
</feature>
<evidence type="ECO:0000256" key="1">
    <source>
        <dbReference type="ARBA" id="ARBA00004167"/>
    </source>
</evidence>
<keyword evidence="5" id="KW-1133">Transmembrane helix</keyword>